<gene>
    <name evidence="1" type="ORF">K3G42_004728</name>
</gene>
<keyword evidence="2" id="KW-1185">Reference proteome</keyword>
<comment type="caution">
    <text evidence="1">The sequence shown here is derived from an EMBL/GenBank/DDBJ whole genome shotgun (WGS) entry which is preliminary data.</text>
</comment>
<accession>A0ACB8EFJ8</accession>
<organism evidence="1 2">
    <name type="scientific">Sphaerodactylus townsendi</name>
    <dbReference type="NCBI Taxonomy" id="933632"/>
    <lineage>
        <taxon>Eukaryota</taxon>
        <taxon>Metazoa</taxon>
        <taxon>Chordata</taxon>
        <taxon>Craniata</taxon>
        <taxon>Vertebrata</taxon>
        <taxon>Euteleostomi</taxon>
        <taxon>Lepidosauria</taxon>
        <taxon>Squamata</taxon>
        <taxon>Bifurcata</taxon>
        <taxon>Gekkota</taxon>
        <taxon>Sphaerodactylidae</taxon>
        <taxon>Sphaerodactylus</taxon>
    </lineage>
</organism>
<proteinExistence type="predicted"/>
<dbReference type="EMBL" id="CM037616">
    <property type="protein sequence ID" value="KAH7991324.1"/>
    <property type="molecule type" value="Genomic_DNA"/>
</dbReference>
<sequence>MHMQTPWGRDFSFLLRKLLGTVGPDGACAAMHFIWMFGLSKTSTLTCKSFSFLLAQDRQERRSQWIQSITQVSTFKALEKIMAFLDGENEMACSDHIWGSETGKGDRDQGVQQAICTTGNPLCFRRGFFEPQVSGEQR</sequence>
<name>A0ACB8EFJ8_9SAUR</name>
<evidence type="ECO:0000313" key="1">
    <source>
        <dbReference type="EMBL" id="KAH7991324.1"/>
    </source>
</evidence>
<reference evidence="1" key="1">
    <citation type="submission" date="2021-08" db="EMBL/GenBank/DDBJ databases">
        <title>The first chromosome-level gecko genome reveals the dynamic sex chromosomes of Neotropical dwarf geckos (Sphaerodactylidae: Sphaerodactylus).</title>
        <authorList>
            <person name="Pinto B.J."/>
            <person name="Keating S.E."/>
            <person name="Gamble T."/>
        </authorList>
    </citation>
    <scope>NUCLEOTIDE SEQUENCE</scope>
    <source>
        <strain evidence="1">TG3544</strain>
    </source>
</reference>
<evidence type="ECO:0000313" key="2">
    <source>
        <dbReference type="Proteomes" id="UP000827872"/>
    </source>
</evidence>
<dbReference type="Proteomes" id="UP000827872">
    <property type="component" value="Linkage Group LG03"/>
</dbReference>
<protein>
    <submittedName>
        <fullName evidence="1">Uncharacterized protein</fullName>
    </submittedName>
</protein>